<sequence length="141" mass="16620">MDNKIEKHGGFEDVNIKTSQTPVKSKQAYYVSVYYSFSQESPLYMFESEEAAVKFIREQYNEEWQITMKKREEHNILVQADELLRQISDDGHFARIEQVDYNNPWFMEWNVTTVWNEPETEGDPKTNGIASKDKGEQNGRI</sequence>
<feature type="compositionally biased region" description="Basic and acidic residues" evidence="1">
    <location>
        <begin position="131"/>
        <end position="141"/>
    </location>
</feature>
<name>A0A6N2V156_ANAHA</name>
<dbReference type="EMBL" id="CACRSX010000044">
    <property type="protein sequence ID" value="VYT23317.1"/>
    <property type="molecule type" value="Genomic_DNA"/>
</dbReference>
<accession>A0A6N2V156</accession>
<protein>
    <submittedName>
        <fullName evidence="2">Uncharacterized protein</fullName>
    </submittedName>
</protein>
<feature type="region of interest" description="Disordered" evidence="1">
    <location>
        <begin position="117"/>
        <end position="141"/>
    </location>
</feature>
<evidence type="ECO:0000313" key="2">
    <source>
        <dbReference type="EMBL" id="VYT23317.1"/>
    </source>
</evidence>
<dbReference type="RefSeq" id="WP_421721414.1">
    <property type="nucleotide sequence ID" value="NZ_CACRSX010000044.1"/>
</dbReference>
<dbReference type="AlphaFoldDB" id="A0A6N2V156"/>
<organism evidence="2">
    <name type="scientific">Anaerostipes hadrus</name>
    <dbReference type="NCBI Taxonomy" id="649756"/>
    <lineage>
        <taxon>Bacteria</taxon>
        <taxon>Bacillati</taxon>
        <taxon>Bacillota</taxon>
        <taxon>Clostridia</taxon>
        <taxon>Lachnospirales</taxon>
        <taxon>Lachnospiraceae</taxon>
        <taxon>Anaerostipes</taxon>
    </lineage>
</organism>
<reference evidence="2" key="1">
    <citation type="submission" date="2019-11" db="EMBL/GenBank/DDBJ databases">
        <authorList>
            <person name="Feng L."/>
        </authorList>
    </citation>
    <scope>NUCLEOTIDE SEQUENCE</scope>
    <source>
        <strain evidence="2">AhadrusLFYP4</strain>
    </source>
</reference>
<evidence type="ECO:0000256" key="1">
    <source>
        <dbReference type="SAM" id="MobiDB-lite"/>
    </source>
</evidence>
<proteinExistence type="predicted"/>
<gene>
    <name evidence="2" type="ORF">AHLFYP4_02179</name>
</gene>